<organism evidence="5 6">
    <name type="scientific">Planobispora takensis</name>
    <dbReference type="NCBI Taxonomy" id="1367882"/>
    <lineage>
        <taxon>Bacteria</taxon>
        <taxon>Bacillati</taxon>
        <taxon>Actinomycetota</taxon>
        <taxon>Actinomycetes</taxon>
        <taxon>Streptosporangiales</taxon>
        <taxon>Streptosporangiaceae</taxon>
        <taxon>Planobispora</taxon>
    </lineage>
</organism>
<reference evidence="5" key="1">
    <citation type="submission" date="2021-01" db="EMBL/GenBank/DDBJ databases">
        <title>Whole genome shotgun sequence of Planobispora takensis NBRC 109077.</title>
        <authorList>
            <person name="Komaki H."/>
            <person name="Tamura T."/>
        </authorList>
    </citation>
    <scope>NUCLEOTIDE SEQUENCE</scope>
    <source>
        <strain evidence="5">NBRC 109077</strain>
    </source>
</reference>
<dbReference type="InterPro" id="IPR042070">
    <property type="entry name" value="PucR_C-HTH_sf"/>
</dbReference>
<dbReference type="EMBL" id="BOOK01000032">
    <property type="protein sequence ID" value="GII02567.1"/>
    <property type="molecule type" value="Genomic_DNA"/>
</dbReference>
<evidence type="ECO:0000259" key="3">
    <source>
        <dbReference type="Pfam" id="PF14361"/>
    </source>
</evidence>
<comment type="similarity">
    <text evidence="1">Belongs to the CdaR family.</text>
</comment>
<protein>
    <submittedName>
        <fullName evidence="5">PucR family transcriptional regulator</fullName>
    </submittedName>
</protein>
<gene>
    <name evidence="5" type="ORF">Pta02_45750</name>
</gene>
<dbReference type="InterPro" id="IPR051448">
    <property type="entry name" value="CdaR-like_regulators"/>
</dbReference>
<keyword evidence="6" id="KW-1185">Reference proteome</keyword>
<dbReference type="InterPro" id="IPR025751">
    <property type="entry name" value="RsbRD_N_dom"/>
</dbReference>
<feature type="domain" description="CdaR GGDEF-like" evidence="4">
    <location>
        <begin position="189"/>
        <end position="297"/>
    </location>
</feature>
<feature type="domain" description="PucR C-terminal helix-turn-helix" evidence="2">
    <location>
        <begin position="346"/>
        <end position="404"/>
    </location>
</feature>
<dbReference type="PANTHER" id="PTHR33744:SF1">
    <property type="entry name" value="DNA-BINDING TRANSCRIPTIONAL ACTIVATOR ADER"/>
    <property type="match status" value="1"/>
</dbReference>
<name>A0A8J3SY25_9ACTN</name>
<dbReference type="Pfam" id="PF14361">
    <property type="entry name" value="RsbRD_N"/>
    <property type="match status" value="1"/>
</dbReference>
<evidence type="ECO:0000313" key="5">
    <source>
        <dbReference type="EMBL" id="GII02567.1"/>
    </source>
</evidence>
<sequence>MFGCGGACHHCPMGIRTTTDDEVRRIMQLAARRLLGRLPELTDELVARTRDTDEAYRRMVPTDDHWQSVYEAMREGIGAILLPVSERRDLQQAEKTALRRAEQGLPMDSLLRSYRVSAQVMWDGLVGVIAEEEPDSLPVLIRGATKVWNAVDRQAVAAAEAYRRREAEMFGRTAERIQALLDALLEDRADATLVRSAAAALDLPELGRYAVVITRLPGRDDHAADGPRPASLGAMRLLWRMRPDYEVAVVLLHDGEMDALVGALRPHVTGSAGISPAVEGLGELGRARRLAELALRTCTGEGPEIARLEDRLPSALVVSQPELAGHLSAAVLRPVLALDPADREVLLGTLEAWLRCEGSAMRAAGQLYCHRNTVFNRIRRIEQLTGRSLARPLDIVEISLALDAVRLLAVN</sequence>
<comment type="caution">
    <text evidence="5">The sequence shown here is derived from an EMBL/GenBank/DDBJ whole genome shotgun (WGS) entry which is preliminary data.</text>
</comment>
<evidence type="ECO:0000313" key="6">
    <source>
        <dbReference type="Proteomes" id="UP000634476"/>
    </source>
</evidence>
<dbReference type="Gene3D" id="1.10.10.2840">
    <property type="entry name" value="PucR C-terminal helix-turn-helix domain"/>
    <property type="match status" value="1"/>
</dbReference>
<dbReference type="Pfam" id="PF13556">
    <property type="entry name" value="HTH_30"/>
    <property type="match status" value="1"/>
</dbReference>
<dbReference type="PANTHER" id="PTHR33744">
    <property type="entry name" value="CARBOHYDRATE DIACID REGULATOR"/>
    <property type="match status" value="1"/>
</dbReference>
<accession>A0A8J3SY25</accession>
<evidence type="ECO:0000259" key="2">
    <source>
        <dbReference type="Pfam" id="PF13556"/>
    </source>
</evidence>
<dbReference type="Pfam" id="PF17853">
    <property type="entry name" value="GGDEF_2"/>
    <property type="match status" value="1"/>
</dbReference>
<evidence type="ECO:0000259" key="4">
    <source>
        <dbReference type="Pfam" id="PF17853"/>
    </source>
</evidence>
<dbReference type="InterPro" id="IPR041522">
    <property type="entry name" value="CdaR_GGDEF"/>
</dbReference>
<evidence type="ECO:0000256" key="1">
    <source>
        <dbReference type="ARBA" id="ARBA00006754"/>
    </source>
</evidence>
<feature type="domain" description="RsbT co-antagonist protein RsbRD N-terminal" evidence="3">
    <location>
        <begin position="39"/>
        <end position="176"/>
    </location>
</feature>
<dbReference type="Proteomes" id="UP000634476">
    <property type="component" value="Unassembled WGS sequence"/>
</dbReference>
<dbReference type="AlphaFoldDB" id="A0A8J3SY25"/>
<proteinExistence type="inferred from homology"/>
<dbReference type="InterPro" id="IPR025736">
    <property type="entry name" value="PucR_C-HTH_dom"/>
</dbReference>